<proteinExistence type="predicted"/>
<name>A0A177EDR0_9MICR</name>
<dbReference type="AlphaFoldDB" id="A0A177EDR0"/>
<gene>
    <name evidence="2" type="ORF">NEDG_01687</name>
</gene>
<feature type="transmembrane region" description="Helical" evidence="1">
    <location>
        <begin position="59"/>
        <end position="76"/>
    </location>
</feature>
<keyword evidence="1" id="KW-0812">Transmembrane</keyword>
<dbReference type="EMBL" id="LTDL01000037">
    <property type="protein sequence ID" value="OAG30104.1"/>
    <property type="molecule type" value="Genomic_DNA"/>
</dbReference>
<dbReference type="VEuPathDB" id="MicrosporidiaDB:NEDG_01687"/>
<dbReference type="RefSeq" id="XP_067544579.1">
    <property type="nucleotide sequence ID" value="XM_067689105.1"/>
</dbReference>
<feature type="transmembrane region" description="Helical" evidence="1">
    <location>
        <begin position="36"/>
        <end position="54"/>
    </location>
</feature>
<organism evidence="2 3">
    <name type="scientific">Nematocida displodere</name>
    <dbReference type="NCBI Taxonomy" id="1805483"/>
    <lineage>
        <taxon>Eukaryota</taxon>
        <taxon>Fungi</taxon>
        <taxon>Fungi incertae sedis</taxon>
        <taxon>Microsporidia</taxon>
        <taxon>Nematocida</taxon>
    </lineage>
</organism>
<keyword evidence="1" id="KW-0472">Membrane</keyword>
<evidence type="ECO:0000313" key="3">
    <source>
        <dbReference type="Proteomes" id="UP000185944"/>
    </source>
</evidence>
<dbReference type="Proteomes" id="UP000185944">
    <property type="component" value="Unassembled WGS sequence"/>
</dbReference>
<evidence type="ECO:0000256" key="1">
    <source>
        <dbReference type="SAM" id="Phobius"/>
    </source>
</evidence>
<keyword evidence="1" id="KW-1133">Transmembrane helix</keyword>
<sequence length="498" mass="56943">MVKLSNIRLFVSLLIAVIIILIVNFMSTPYSLNDRLYITLHSLVVVASILFFYCTRKKILTLLVLIGMEFAVFYGGKKSVFCDIGKSHRYDTTDAPIYMIISWVFGTNPITSKKPASVAAPQYRGTTLPGQKANRLLSPDEIFNEMRVKYKDVPIFGLPFQDFSLTNLHIVWLLNQSSDLYHEITQSSLNFACTITNLMARTTNINHLADTPPSAERYNKLFENATKALTDALEVLTAQQDPKMLKTIRIMFGALQEFYRCPIAHLFSTNPKKEITDQTQQKSTFRTHKNHIQKLAYLQKEAASAEAAVQAVLDEILRLRIIFARERDRQMVDQLSGVIQTLKQVVAKEQAILAIKDFVMKCYEVRYTRKILLQMLESPVTFFFTTQRQALYTLCHEICEHLPLFKIIDQRPNRHHPPPPKRSLNPQSWKLALAYWHLFTTFPPLSTKPMNSSTTRSTGCSTMNPTPHYCALDVPTVSAKTIFLVPEKFTSHKQPITI</sequence>
<reference evidence="2 3" key="1">
    <citation type="submission" date="2016-02" db="EMBL/GenBank/DDBJ databases">
        <title>Discovery of a natural microsporidian pathogen with a broad tissue tropism in Caenorhabditis elegans.</title>
        <authorList>
            <person name="Luallen R.J."/>
            <person name="Reinke A.W."/>
            <person name="Tong L."/>
            <person name="Botts M.R."/>
            <person name="Felix M.-A."/>
            <person name="Troemel E.R."/>
        </authorList>
    </citation>
    <scope>NUCLEOTIDE SEQUENCE [LARGE SCALE GENOMIC DNA]</scope>
    <source>
        <strain evidence="2 3">JUm2807</strain>
    </source>
</reference>
<evidence type="ECO:0000313" key="2">
    <source>
        <dbReference type="EMBL" id="OAG30104.1"/>
    </source>
</evidence>
<accession>A0A177EDR0</accession>
<dbReference type="GeneID" id="93648037"/>
<keyword evidence="3" id="KW-1185">Reference proteome</keyword>
<protein>
    <submittedName>
        <fullName evidence="2">Uncharacterized protein</fullName>
    </submittedName>
</protein>
<feature type="transmembrane region" description="Helical" evidence="1">
    <location>
        <begin position="7"/>
        <end position="30"/>
    </location>
</feature>
<comment type="caution">
    <text evidence="2">The sequence shown here is derived from an EMBL/GenBank/DDBJ whole genome shotgun (WGS) entry which is preliminary data.</text>
</comment>